<name>A0A9P6I5U0_9PEZI</name>
<dbReference type="OrthoDB" id="5339038at2759"/>
<dbReference type="AlphaFoldDB" id="A0A9P6I5U0"/>
<evidence type="ECO:0000313" key="4">
    <source>
        <dbReference type="Proteomes" id="UP000781932"/>
    </source>
</evidence>
<dbReference type="Proteomes" id="UP000781932">
    <property type="component" value="Unassembled WGS sequence"/>
</dbReference>
<sequence length="983" mass="111409">MAPYNTYVAYKRDTRHLVYWMIRASNSVIKSLPPEDDSSPSSPSVTLNTSGQTTVAGFLAMTELVAEHLRPIPTAILQLLQSVIAARSAHHAGYQQLAAANPDAQMEKSNASHKYFVDALMRAFSVLGGDAWTKDQEPDAELDDGKIEEIVFSNKFSALEVEADEGEDSSDGDESVPFTVPRGQRRNQRGSGKGKKGKKAKKTKTRKGQKPAQARHSDLDAVPLESYRIIEAEHGIMTDYLMAVCSIAHDWADLRNYLQSIWKDVAYQGLNSAVAGTLSNLAIEMVKQTELDIFVEFPGHESYETLLQTIGKGDIDKVQSCLVASVEVRSPDAESRTVREAIVDLKEHVLFYGYSDLVDFVEDFQKNRTGKPTKAMLAEIGNWNPEFDLQRATREQRLQWRRSYTINWLYDLVNVYSSVAIQQMRSRGKPYALEDVDWSAHGPWAQHRVIFGLNDFAAVITTLAMQKPGKDARKKILPHHVFQLQLIIDAFTISRGWSFNLLEGHVLEAPAGDFRPRRDVDRFLDRQEEHQCGCMISMRSIQRRLVADSGPMLSGDFSRTLLCYDILDKLRADFTDWLGESKYKDGLESVPPSRFSKSNPNGLWEYSPFLCGVGLVEGLDLSYRAAMTVWDAICEPTLLVHLHNMLVQKGHLAGPVGVYACLEELLAEDFFENGIIPKSNFHAALAARMRNAKSNPRKAHSRPSALPQQDLDLQTLLDLHANKNFRMKSNLLLYREAGWNVDRIPDSDIEPRTMFGWARISQTKRVIDLATGQQRFEDTELIRRARAKGVREEHIIRETERLTQKRKEMDEKRLARTRSSPYRGKEHHLSDAEFNKNRQRPVGPGLHPTGRQLLEYVKTDLHGDVCGDYPVSAVNYLTVTMLLSELFEDLEGELSRLRNPLYVRAYETTGRATTTAQKRLELVVSAMREEDDECMRVMAEQFLKHGYNLIAFIYWDRLVPLEEMRAKASTDRGAVDYLDCAVM</sequence>
<dbReference type="InterPro" id="IPR016864">
    <property type="entry name" value="UCP028035"/>
</dbReference>
<reference evidence="3" key="1">
    <citation type="submission" date="2020-03" db="EMBL/GenBank/DDBJ databases">
        <authorList>
            <person name="He L."/>
        </authorList>
    </citation>
    <scope>NUCLEOTIDE SEQUENCE</scope>
    <source>
        <strain evidence="3">CkLH20</strain>
    </source>
</reference>
<organism evidence="3 4">
    <name type="scientific">Colletotrichum karsti</name>
    <dbReference type="NCBI Taxonomy" id="1095194"/>
    <lineage>
        <taxon>Eukaryota</taxon>
        <taxon>Fungi</taxon>
        <taxon>Dikarya</taxon>
        <taxon>Ascomycota</taxon>
        <taxon>Pezizomycotina</taxon>
        <taxon>Sordariomycetes</taxon>
        <taxon>Hypocreomycetidae</taxon>
        <taxon>Glomerellales</taxon>
        <taxon>Glomerellaceae</taxon>
        <taxon>Colletotrichum</taxon>
        <taxon>Colletotrichum boninense species complex</taxon>
    </lineage>
</organism>
<dbReference type="RefSeq" id="XP_038746913.1">
    <property type="nucleotide sequence ID" value="XM_038887871.1"/>
</dbReference>
<feature type="compositionally biased region" description="Basic and acidic residues" evidence="1">
    <location>
        <begin position="804"/>
        <end position="814"/>
    </location>
</feature>
<proteinExistence type="predicted"/>
<feature type="region of interest" description="Disordered" evidence="1">
    <location>
        <begin position="804"/>
        <end position="829"/>
    </location>
</feature>
<reference evidence="3" key="2">
    <citation type="submission" date="2020-11" db="EMBL/GenBank/DDBJ databases">
        <title>Whole genome sequencing of Colletotrichum sp.</title>
        <authorList>
            <person name="Li H."/>
        </authorList>
    </citation>
    <scope>NUCLEOTIDE SEQUENCE</scope>
    <source>
        <strain evidence="3">CkLH20</strain>
    </source>
</reference>
<dbReference type="Pfam" id="PF20253">
    <property type="entry name" value="DUF6604"/>
    <property type="match status" value="1"/>
</dbReference>
<protein>
    <recommendedName>
        <fullName evidence="2">DUF6604 domain-containing protein</fullName>
    </recommendedName>
</protein>
<dbReference type="PIRSF" id="PIRSF028035">
    <property type="entry name" value="UCP028035"/>
    <property type="match status" value="1"/>
</dbReference>
<dbReference type="GeneID" id="62160945"/>
<dbReference type="PANTHER" id="PTHR38795:SF1">
    <property type="entry name" value="DUF6604 DOMAIN-CONTAINING PROTEIN"/>
    <property type="match status" value="1"/>
</dbReference>
<feature type="compositionally biased region" description="Acidic residues" evidence="1">
    <location>
        <begin position="162"/>
        <end position="174"/>
    </location>
</feature>
<dbReference type="EMBL" id="JAATWM020000014">
    <property type="protein sequence ID" value="KAF9877452.1"/>
    <property type="molecule type" value="Genomic_DNA"/>
</dbReference>
<gene>
    <name evidence="3" type="ORF">CkaCkLH20_05152</name>
</gene>
<evidence type="ECO:0000313" key="3">
    <source>
        <dbReference type="EMBL" id="KAF9877452.1"/>
    </source>
</evidence>
<evidence type="ECO:0000259" key="2">
    <source>
        <dbReference type="Pfam" id="PF20253"/>
    </source>
</evidence>
<feature type="domain" description="DUF6604" evidence="2">
    <location>
        <begin position="9"/>
        <end position="294"/>
    </location>
</feature>
<evidence type="ECO:0000256" key="1">
    <source>
        <dbReference type="SAM" id="MobiDB-lite"/>
    </source>
</evidence>
<dbReference type="InterPro" id="IPR046539">
    <property type="entry name" value="DUF6604"/>
</dbReference>
<accession>A0A9P6I5U0</accession>
<keyword evidence="4" id="KW-1185">Reference proteome</keyword>
<feature type="compositionally biased region" description="Basic residues" evidence="1">
    <location>
        <begin position="183"/>
        <end position="209"/>
    </location>
</feature>
<feature type="region of interest" description="Disordered" evidence="1">
    <location>
        <begin position="162"/>
        <end position="217"/>
    </location>
</feature>
<comment type="caution">
    <text evidence="3">The sequence shown here is derived from an EMBL/GenBank/DDBJ whole genome shotgun (WGS) entry which is preliminary data.</text>
</comment>
<dbReference type="PANTHER" id="PTHR38795">
    <property type="entry name" value="DUF6604 DOMAIN-CONTAINING PROTEIN"/>
    <property type="match status" value="1"/>
</dbReference>